<accession>A0A7C9ALK8</accession>
<name>A0A7C9ALK8_OPUST</name>
<dbReference type="AlphaFoldDB" id="A0A7C9ALK8"/>
<keyword evidence="1" id="KW-0472">Membrane</keyword>
<reference evidence="2" key="2">
    <citation type="submission" date="2020-07" db="EMBL/GenBank/DDBJ databases">
        <authorList>
            <person name="Vera ALvarez R."/>
            <person name="Arias-Moreno D.M."/>
            <person name="Jimenez-Jacinto V."/>
            <person name="Jimenez-Bremont J.F."/>
            <person name="Swaminathan K."/>
            <person name="Moose S.P."/>
            <person name="Guerrero-Gonzalez M.L."/>
            <person name="Marino-Ramirez L."/>
            <person name="Landsman D."/>
            <person name="Rodriguez-Kessler M."/>
            <person name="Delgado-Sanchez P."/>
        </authorList>
    </citation>
    <scope>NUCLEOTIDE SEQUENCE</scope>
    <source>
        <tissue evidence="2">Cladode</tissue>
    </source>
</reference>
<proteinExistence type="predicted"/>
<feature type="transmembrane region" description="Helical" evidence="1">
    <location>
        <begin position="21"/>
        <end position="43"/>
    </location>
</feature>
<evidence type="ECO:0000256" key="1">
    <source>
        <dbReference type="SAM" id="Phobius"/>
    </source>
</evidence>
<sequence length="100" mass="11739">MMVFSSSVILTKKRKMWPLEEMVKLIYWMIENVLVILLSLSIAKCQMTLSMALLMGMATLQVTFWRGTVVLMIRTWLMVQEPIIWLSPVSLVRRKFLICE</sequence>
<evidence type="ECO:0000313" key="2">
    <source>
        <dbReference type="EMBL" id="MBA4669333.1"/>
    </source>
</evidence>
<feature type="transmembrane region" description="Helical" evidence="1">
    <location>
        <begin position="49"/>
        <end position="73"/>
    </location>
</feature>
<reference evidence="2" key="1">
    <citation type="journal article" date="2013" name="J. Plant Res.">
        <title>Effect of fungi and light on seed germination of three Opuntia species from semiarid lands of central Mexico.</title>
        <authorList>
            <person name="Delgado-Sanchez P."/>
            <person name="Jimenez-Bremont J.F."/>
            <person name="Guerrero-Gonzalez Mde L."/>
            <person name="Flores J."/>
        </authorList>
    </citation>
    <scope>NUCLEOTIDE SEQUENCE</scope>
    <source>
        <tissue evidence="2">Cladode</tissue>
    </source>
</reference>
<dbReference type="EMBL" id="GISG01243113">
    <property type="protein sequence ID" value="MBA4669333.1"/>
    <property type="molecule type" value="Transcribed_RNA"/>
</dbReference>
<keyword evidence="1" id="KW-0812">Transmembrane</keyword>
<protein>
    <submittedName>
        <fullName evidence="2">Uncharacterized protein</fullName>
    </submittedName>
</protein>
<organism evidence="2">
    <name type="scientific">Opuntia streptacantha</name>
    <name type="common">Prickly pear cactus</name>
    <name type="synonym">Opuntia cardona</name>
    <dbReference type="NCBI Taxonomy" id="393608"/>
    <lineage>
        <taxon>Eukaryota</taxon>
        <taxon>Viridiplantae</taxon>
        <taxon>Streptophyta</taxon>
        <taxon>Embryophyta</taxon>
        <taxon>Tracheophyta</taxon>
        <taxon>Spermatophyta</taxon>
        <taxon>Magnoliopsida</taxon>
        <taxon>eudicotyledons</taxon>
        <taxon>Gunneridae</taxon>
        <taxon>Pentapetalae</taxon>
        <taxon>Caryophyllales</taxon>
        <taxon>Cactineae</taxon>
        <taxon>Cactaceae</taxon>
        <taxon>Opuntioideae</taxon>
        <taxon>Opuntia</taxon>
    </lineage>
</organism>
<keyword evidence="1" id="KW-1133">Transmembrane helix</keyword>